<dbReference type="AlphaFoldDB" id="C5BCU5"/>
<proteinExistence type="predicted"/>
<sequence>MPFCEFLPTHHQNHSIFILARIKSTHKKYNKKKQYIL</sequence>
<protein>
    <submittedName>
        <fullName evidence="1">Uncharacterized protein</fullName>
    </submittedName>
</protein>
<dbReference type="Proteomes" id="UP000001485">
    <property type="component" value="Chromosome"/>
</dbReference>
<accession>C5BCU5</accession>
<evidence type="ECO:0000313" key="2">
    <source>
        <dbReference type="Proteomes" id="UP000001485"/>
    </source>
</evidence>
<evidence type="ECO:0000313" key="1">
    <source>
        <dbReference type="EMBL" id="ACR67551.1"/>
    </source>
</evidence>
<organism evidence="1 2">
    <name type="scientific">Edwardsiella ictaluri (strain 93-146)</name>
    <dbReference type="NCBI Taxonomy" id="634503"/>
    <lineage>
        <taxon>Bacteria</taxon>
        <taxon>Pseudomonadati</taxon>
        <taxon>Pseudomonadota</taxon>
        <taxon>Gammaproteobacteria</taxon>
        <taxon>Enterobacterales</taxon>
        <taxon>Hafniaceae</taxon>
        <taxon>Edwardsiella</taxon>
    </lineage>
</organism>
<name>C5BCU5_EDWI9</name>
<gene>
    <name evidence="1" type="ordered locus">NT01EI_0309</name>
</gene>
<reference evidence="2" key="1">
    <citation type="submission" date="2009-03" db="EMBL/GenBank/DDBJ databases">
        <title>Complete genome sequence of Edwardsiella ictaluri 93-146.</title>
        <authorList>
            <person name="Williams M.L."/>
            <person name="Gillaspy A.F."/>
            <person name="Dyer D.W."/>
            <person name="Thune R.L."/>
            <person name="Waldbieser G.C."/>
            <person name="Schuster S.C."/>
            <person name="Gipson J."/>
            <person name="Zaitshik J."/>
            <person name="Landry C."/>
            <person name="Lawrence M.L."/>
        </authorList>
    </citation>
    <scope>NUCLEOTIDE SEQUENCE [LARGE SCALE GENOMIC DNA]</scope>
    <source>
        <strain evidence="2">93-146</strain>
    </source>
</reference>
<reference evidence="1 2" key="2">
    <citation type="journal article" date="2012" name="J. Bacteriol.">
        <title>Genome Sequence of Edwardsiella ictaluri 93-146, a Strain Associated with a Natural Channel Catfish Outbreak of Enteric Septicemia of Catfish.</title>
        <authorList>
            <person name="Williams M.L."/>
            <person name="Gillaspy A.F."/>
            <person name="Dyer D.W."/>
            <person name="Thune R.L."/>
            <person name="Waldbieser G.C."/>
            <person name="Schuster S.C."/>
            <person name="Gipson J."/>
            <person name="Zaitshik J."/>
            <person name="Landry C."/>
            <person name="Banes M.M."/>
            <person name="Lawrence M.L."/>
        </authorList>
    </citation>
    <scope>NUCLEOTIDE SEQUENCE [LARGE SCALE GENOMIC DNA]</scope>
    <source>
        <strain evidence="1 2">93-146</strain>
    </source>
</reference>
<dbReference type="EMBL" id="CP001600">
    <property type="protein sequence ID" value="ACR67551.1"/>
    <property type="molecule type" value="Genomic_DNA"/>
</dbReference>
<dbReference type="KEGG" id="eic:NT01EI_0309"/>
<dbReference type="HOGENOM" id="CLU_3343042_0_0_6"/>